<accession>A0ABQ9I8E8</accession>
<name>A0ABQ9I8E8_9NEOP</name>
<evidence type="ECO:0000313" key="3">
    <source>
        <dbReference type="Proteomes" id="UP001159363"/>
    </source>
</evidence>
<comment type="caution">
    <text evidence="2">The sequence shown here is derived from an EMBL/GenBank/DDBJ whole genome shotgun (WGS) entry which is preliminary data.</text>
</comment>
<reference evidence="2 3" key="1">
    <citation type="submission" date="2023-02" db="EMBL/GenBank/DDBJ databases">
        <title>LHISI_Scaffold_Assembly.</title>
        <authorList>
            <person name="Stuart O.P."/>
            <person name="Cleave R."/>
            <person name="Magrath M.J.L."/>
            <person name="Mikheyev A.S."/>
        </authorList>
    </citation>
    <scope>NUCLEOTIDE SEQUENCE [LARGE SCALE GENOMIC DNA]</scope>
    <source>
        <strain evidence="2">Daus_M_001</strain>
        <tissue evidence="2">Leg muscle</tissue>
    </source>
</reference>
<proteinExistence type="predicted"/>
<dbReference type="Proteomes" id="UP001159363">
    <property type="component" value="Chromosome 2"/>
</dbReference>
<feature type="region of interest" description="Disordered" evidence="1">
    <location>
        <begin position="91"/>
        <end position="119"/>
    </location>
</feature>
<organism evidence="2 3">
    <name type="scientific">Dryococelus australis</name>
    <dbReference type="NCBI Taxonomy" id="614101"/>
    <lineage>
        <taxon>Eukaryota</taxon>
        <taxon>Metazoa</taxon>
        <taxon>Ecdysozoa</taxon>
        <taxon>Arthropoda</taxon>
        <taxon>Hexapoda</taxon>
        <taxon>Insecta</taxon>
        <taxon>Pterygota</taxon>
        <taxon>Neoptera</taxon>
        <taxon>Polyneoptera</taxon>
        <taxon>Phasmatodea</taxon>
        <taxon>Verophasmatodea</taxon>
        <taxon>Anareolatae</taxon>
        <taxon>Phasmatidae</taxon>
        <taxon>Eurycanthinae</taxon>
        <taxon>Dryococelus</taxon>
    </lineage>
</organism>
<feature type="region of interest" description="Disordered" evidence="1">
    <location>
        <begin position="180"/>
        <end position="207"/>
    </location>
</feature>
<feature type="compositionally biased region" description="Polar residues" evidence="1">
    <location>
        <begin position="188"/>
        <end position="198"/>
    </location>
</feature>
<keyword evidence="3" id="KW-1185">Reference proteome</keyword>
<protein>
    <submittedName>
        <fullName evidence="2">Uncharacterized protein</fullName>
    </submittedName>
</protein>
<gene>
    <name evidence="2" type="ORF">PR048_004788</name>
</gene>
<evidence type="ECO:0000256" key="1">
    <source>
        <dbReference type="SAM" id="MobiDB-lite"/>
    </source>
</evidence>
<evidence type="ECO:0000313" key="2">
    <source>
        <dbReference type="EMBL" id="KAJ8892208.1"/>
    </source>
</evidence>
<sequence>MLGIPTDRLCLVHHLFIRCNITEIIGEIFITMPVGIIHERKNKRRDGCEAHGTPPVPNAYIHADGTVYVLYLNRQTQGLGRAKNTFVENMNSEQRKPWSENPIGRIETNVAPTPKVPDTNSSMVIPPTPWYNIPHPNQQNQNSVNNHYSWNNNPNTSMRYLQRNEGLNPCVTPFPPHRREVTPPEAAPNNTLAQTNPEETPVVESGMQCSEKLEIEVKSEIDAIKNNVS</sequence>
<dbReference type="EMBL" id="JARBHB010000002">
    <property type="protein sequence ID" value="KAJ8892208.1"/>
    <property type="molecule type" value="Genomic_DNA"/>
</dbReference>